<dbReference type="EMBL" id="BOVJ01000157">
    <property type="protein sequence ID" value="GIQ65869.1"/>
    <property type="molecule type" value="Genomic_DNA"/>
</dbReference>
<name>A0ABQ4ND64_9BACL</name>
<evidence type="ECO:0000256" key="16">
    <source>
        <dbReference type="NCBIfam" id="TIGR01389"/>
    </source>
</evidence>
<dbReference type="InterPro" id="IPR027417">
    <property type="entry name" value="P-loop_NTPase"/>
</dbReference>
<feature type="region of interest" description="Disordered" evidence="17">
    <location>
        <begin position="677"/>
        <end position="697"/>
    </location>
</feature>
<dbReference type="CDD" id="cd18794">
    <property type="entry name" value="SF2_C_RecQ"/>
    <property type="match status" value="1"/>
</dbReference>
<dbReference type="InterPro" id="IPR011545">
    <property type="entry name" value="DEAD/DEAH_box_helicase_dom"/>
</dbReference>
<dbReference type="Pfam" id="PF00271">
    <property type="entry name" value="Helicase_C"/>
    <property type="match status" value="1"/>
</dbReference>
<evidence type="ECO:0000256" key="5">
    <source>
        <dbReference type="ARBA" id="ARBA00022741"/>
    </source>
</evidence>
<dbReference type="Gene3D" id="3.40.50.300">
    <property type="entry name" value="P-loop containing nucleotide triphosphate hydrolases"/>
    <property type="match status" value="2"/>
</dbReference>
<dbReference type="InterPro" id="IPR036388">
    <property type="entry name" value="WH-like_DNA-bd_sf"/>
</dbReference>
<keyword evidence="14" id="KW-0413">Isomerase</keyword>
<keyword evidence="13" id="KW-0234">DNA repair</keyword>
<dbReference type="SUPFAM" id="SSF46785">
    <property type="entry name" value="Winged helix' DNA-binding domain"/>
    <property type="match status" value="1"/>
</dbReference>
<dbReference type="InterPro" id="IPR004589">
    <property type="entry name" value="DNA_helicase_ATP-dep_RecQ"/>
</dbReference>
<dbReference type="SMART" id="SM00487">
    <property type="entry name" value="DEXDc"/>
    <property type="match status" value="1"/>
</dbReference>
<keyword evidence="5" id="KW-0547">Nucleotide-binding</keyword>
<dbReference type="SMART" id="SM00490">
    <property type="entry name" value="HELICc"/>
    <property type="match status" value="1"/>
</dbReference>
<dbReference type="InterPro" id="IPR010997">
    <property type="entry name" value="HRDC-like_sf"/>
</dbReference>
<comment type="similarity">
    <text evidence="3">Belongs to the helicase family. RecQ subfamily.</text>
</comment>
<dbReference type="InterPro" id="IPR014001">
    <property type="entry name" value="Helicase_ATP-bd"/>
</dbReference>
<evidence type="ECO:0000256" key="3">
    <source>
        <dbReference type="ARBA" id="ARBA00005446"/>
    </source>
</evidence>
<evidence type="ECO:0000256" key="12">
    <source>
        <dbReference type="ARBA" id="ARBA00023172"/>
    </source>
</evidence>
<dbReference type="SUPFAM" id="SSF52540">
    <property type="entry name" value="P-loop containing nucleoside triphosphate hydrolases"/>
    <property type="match status" value="1"/>
</dbReference>
<dbReference type="Proteomes" id="UP000680304">
    <property type="component" value="Unassembled WGS sequence"/>
</dbReference>
<evidence type="ECO:0000256" key="1">
    <source>
        <dbReference type="ARBA" id="ARBA00001946"/>
    </source>
</evidence>
<dbReference type="PANTHER" id="PTHR13710:SF105">
    <property type="entry name" value="ATP-DEPENDENT DNA HELICASE Q1"/>
    <property type="match status" value="1"/>
</dbReference>
<dbReference type="PROSITE" id="PS51192">
    <property type="entry name" value="HELICASE_ATP_BIND_1"/>
    <property type="match status" value="1"/>
</dbReference>
<comment type="cofactor">
    <cofactor evidence="1">
        <name>Mg(2+)</name>
        <dbReference type="ChEBI" id="CHEBI:18420"/>
    </cofactor>
</comment>
<dbReference type="InterPro" id="IPR018982">
    <property type="entry name" value="RQC_domain"/>
</dbReference>
<evidence type="ECO:0000259" key="20">
    <source>
        <dbReference type="PROSITE" id="PS51194"/>
    </source>
</evidence>
<keyword evidence="4" id="KW-0479">Metal-binding</keyword>
<dbReference type="SMART" id="SM00341">
    <property type="entry name" value="HRDC"/>
    <property type="match status" value="1"/>
</dbReference>
<dbReference type="NCBIfam" id="TIGR00614">
    <property type="entry name" value="recQ_fam"/>
    <property type="match status" value="1"/>
</dbReference>
<dbReference type="Gene3D" id="1.10.150.80">
    <property type="entry name" value="HRDC domain"/>
    <property type="match status" value="1"/>
</dbReference>
<comment type="caution">
    <text evidence="21">The sequence shown here is derived from an EMBL/GenBank/DDBJ whole genome shotgun (WGS) entry which is preliminary data.</text>
</comment>
<dbReference type="PANTHER" id="PTHR13710">
    <property type="entry name" value="DNA HELICASE RECQ FAMILY MEMBER"/>
    <property type="match status" value="1"/>
</dbReference>
<dbReference type="PROSITE" id="PS51194">
    <property type="entry name" value="HELICASE_CTER"/>
    <property type="match status" value="1"/>
</dbReference>
<keyword evidence="9" id="KW-0862">Zinc</keyword>
<evidence type="ECO:0000256" key="14">
    <source>
        <dbReference type="ARBA" id="ARBA00023235"/>
    </source>
</evidence>
<dbReference type="Pfam" id="PF09382">
    <property type="entry name" value="RQC"/>
    <property type="match status" value="1"/>
</dbReference>
<feature type="domain" description="Helicase C-terminal" evidence="20">
    <location>
        <begin position="219"/>
        <end position="363"/>
    </location>
</feature>
<evidence type="ECO:0000256" key="4">
    <source>
        <dbReference type="ARBA" id="ARBA00022723"/>
    </source>
</evidence>
<feature type="domain" description="Helicase ATP-binding" evidence="19">
    <location>
        <begin position="26"/>
        <end position="195"/>
    </location>
</feature>
<protein>
    <recommendedName>
        <fullName evidence="16">DNA helicase RecQ</fullName>
        <ecNumber evidence="16">5.6.2.4</ecNumber>
    </recommendedName>
</protein>
<sequence length="771" mass="85253">MLDQARAALKRIYGYDSFRKGQEDIIEGILAGRDTLAILPTGGGKSVCYQIPAMLLPGTTVVVSPLISLMKDQVDALNRLDVPAAFLNSSLGAAEYRDVMRHALQGDYKLLYIAPERMDAPMFASLAERMHIPLIAIDEAHCVSQWGHDFRPSYRQLAEWISRMPNRPVVAGFTATATPEVSADIARMLGLRSPNIYVTGFARPNLSLSVVSGTGKKAFLQRFLAERAEQPGIIYTATRKEADQVHAELLAAGIAAGKYHGGMSDDERTAAQEKFRFDEIRVMVATNAFGMGIDKPNVRFVLHWQMPGDLESYYQEAGRAGRDGEESECVLLFEPQDIQVQRYLIEQGAGDETRKSIQLSKLYQMMNYCRTQRCLQQAIVAYFGEEDVPPCGKCSNCLDKSELVDRTTEAQKALSCVGRMKGRFGVTMAAKVLKGSRDKRLLEFGLDRLSTYGLLREWPEKEIADWLYWLVAEGYLKMSEGAYPTVSLTARALPVLDGSERVMQRVRATVRRSSSDPAAASPAFEALRQWRKEAAAREGIPPFMLFFDATLRELAERLPVTADELLGVKGVGAAKAAKYGEEVLAITRRFADAERSGDADGGMRMPLPDADAPSARTEEEGPSHIRTLEMFRAGHTVEAIARERFEQGDGGRTYYPVRRRRACGGLGTNRASGSGAADFGYGKSARRGPASPDQGRASRRHSLFRHPWRHLQVRASPRLMPSRKSPQGIAHGIRAGNSRMESVPYVRPFVRSFLSFPPGSSILDIRMPVGG</sequence>
<dbReference type="InterPro" id="IPR006293">
    <property type="entry name" value="DNA_helicase_ATP-dep_RecQ_bac"/>
</dbReference>
<keyword evidence="7" id="KW-0378">Hydrolase</keyword>
<evidence type="ECO:0000256" key="11">
    <source>
        <dbReference type="ARBA" id="ARBA00023125"/>
    </source>
</evidence>
<dbReference type="SMART" id="SM00956">
    <property type="entry name" value="RQC"/>
    <property type="match status" value="1"/>
</dbReference>
<dbReference type="SUPFAM" id="SSF47819">
    <property type="entry name" value="HRDC-like"/>
    <property type="match status" value="1"/>
</dbReference>
<dbReference type="Pfam" id="PF00570">
    <property type="entry name" value="HRDC"/>
    <property type="match status" value="1"/>
</dbReference>
<keyword evidence="10" id="KW-0067">ATP-binding</keyword>
<evidence type="ECO:0000259" key="19">
    <source>
        <dbReference type="PROSITE" id="PS51192"/>
    </source>
</evidence>
<dbReference type="Pfam" id="PF16124">
    <property type="entry name" value="RecQ_Zn_bind"/>
    <property type="match status" value="1"/>
</dbReference>
<evidence type="ECO:0000256" key="15">
    <source>
        <dbReference type="ARBA" id="ARBA00034617"/>
    </source>
</evidence>
<dbReference type="Pfam" id="PF00270">
    <property type="entry name" value="DEAD"/>
    <property type="match status" value="1"/>
</dbReference>
<comment type="catalytic activity">
    <reaction evidence="15">
        <text>Couples ATP hydrolysis with the unwinding of duplex DNA by translocating in the 3'-5' direction.</text>
        <dbReference type="EC" id="5.6.2.4"/>
    </reaction>
</comment>
<evidence type="ECO:0000256" key="9">
    <source>
        <dbReference type="ARBA" id="ARBA00022833"/>
    </source>
</evidence>
<dbReference type="NCBIfam" id="TIGR01389">
    <property type="entry name" value="recQ"/>
    <property type="match status" value="1"/>
</dbReference>
<evidence type="ECO:0000256" key="10">
    <source>
        <dbReference type="ARBA" id="ARBA00022840"/>
    </source>
</evidence>
<keyword evidence="6" id="KW-0227">DNA damage</keyword>
<evidence type="ECO:0000313" key="21">
    <source>
        <dbReference type="EMBL" id="GIQ65869.1"/>
    </source>
</evidence>
<comment type="cofactor">
    <cofactor evidence="2">
        <name>Zn(2+)</name>
        <dbReference type="ChEBI" id="CHEBI:29105"/>
    </cofactor>
</comment>
<dbReference type="InterPro" id="IPR044876">
    <property type="entry name" value="HRDC_dom_sf"/>
</dbReference>
<dbReference type="GO" id="GO:0004386">
    <property type="term" value="F:helicase activity"/>
    <property type="evidence" value="ECO:0007669"/>
    <property type="project" value="UniProtKB-KW"/>
</dbReference>
<dbReference type="Gene3D" id="1.10.10.10">
    <property type="entry name" value="Winged helix-like DNA-binding domain superfamily/Winged helix DNA-binding domain"/>
    <property type="match status" value="1"/>
</dbReference>
<dbReference type="EC" id="5.6.2.4" evidence="16"/>
<evidence type="ECO:0000256" key="6">
    <source>
        <dbReference type="ARBA" id="ARBA00022763"/>
    </source>
</evidence>
<dbReference type="PROSITE" id="PS50967">
    <property type="entry name" value="HRDC"/>
    <property type="match status" value="1"/>
</dbReference>
<evidence type="ECO:0000256" key="17">
    <source>
        <dbReference type="SAM" id="MobiDB-lite"/>
    </source>
</evidence>
<dbReference type="InterPro" id="IPR001650">
    <property type="entry name" value="Helicase_C-like"/>
</dbReference>
<keyword evidence="22" id="KW-1185">Reference proteome</keyword>
<keyword evidence="12" id="KW-0233">DNA recombination</keyword>
<feature type="region of interest" description="Disordered" evidence="17">
    <location>
        <begin position="595"/>
        <end position="621"/>
    </location>
</feature>
<keyword evidence="8 21" id="KW-0347">Helicase</keyword>
<proteinExistence type="inferred from homology"/>
<evidence type="ECO:0000259" key="18">
    <source>
        <dbReference type="PROSITE" id="PS50967"/>
    </source>
</evidence>
<feature type="domain" description="HRDC" evidence="18">
    <location>
        <begin position="517"/>
        <end position="597"/>
    </location>
</feature>
<evidence type="ECO:0000256" key="2">
    <source>
        <dbReference type="ARBA" id="ARBA00001947"/>
    </source>
</evidence>
<evidence type="ECO:0000256" key="13">
    <source>
        <dbReference type="ARBA" id="ARBA00023204"/>
    </source>
</evidence>
<accession>A0ABQ4ND64</accession>
<keyword evidence="11" id="KW-0238">DNA-binding</keyword>
<reference evidence="21 22" key="1">
    <citation type="submission" date="2021-04" db="EMBL/GenBank/DDBJ databases">
        <title>Draft genome sequence of Paenibacillus cisolokensis, LC2-13A.</title>
        <authorList>
            <person name="Uke A."/>
            <person name="Chhe C."/>
            <person name="Baramee S."/>
            <person name="Kosugi A."/>
        </authorList>
    </citation>
    <scope>NUCLEOTIDE SEQUENCE [LARGE SCALE GENOMIC DNA]</scope>
    <source>
        <strain evidence="21 22">LC2-13A</strain>
    </source>
</reference>
<organism evidence="21 22">
    <name type="scientific">Paenibacillus cisolokensis</name>
    <dbReference type="NCBI Taxonomy" id="1658519"/>
    <lineage>
        <taxon>Bacteria</taxon>
        <taxon>Bacillati</taxon>
        <taxon>Bacillota</taxon>
        <taxon>Bacilli</taxon>
        <taxon>Bacillales</taxon>
        <taxon>Paenibacillaceae</taxon>
        <taxon>Paenibacillus</taxon>
    </lineage>
</organism>
<evidence type="ECO:0000256" key="7">
    <source>
        <dbReference type="ARBA" id="ARBA00022801"/>
    </source>
</evidence>
<gene>
    <name evidence="21" type="ORF">PACILC2_44370</name>
</gene>
<dbReference type="InterPro" id="IPR032284">
    <property type="entry name" value="RecQ_Zn-bd"/>
</dbReference>
<evidence type="ECO:0000313" key="22">
    <source>
        <dbReference type="Proteomes" id="UP000680304"/>
    </source>
</evidence>
<dbReference type="InterPro" id="IPR002121">
    <property type="entry name" value="HRDC_dom"/>
</dbReference>
<dbReference type="InterPro" id="IPR036390">
    <property type="entry name" value="WH_DNA-bd_sf"/>
</dbReference>
<evidence type="ECO:0000256" key="8">
    <source>
        <dbReference type="ARBA" id="ARBA00022806"/>
    </source>
</evidence>
<dbReference type="CDD" id="cd17920">
    <property type="entry name" value="DEXHc_RecQ"/>
    <property type="match status" value="1"/>
</dbReference>